<dbReference type="AlphaFoldDB" id="A0A170T6Q2"/>
<keyword evidence="3" id="KW-1185">Reference proteome</keyword>
<evidence type="ECO:0000256" key="1">
    <source>
        <dbReference type="SAM" id="MobiDB-lite"/>
    </source>
</evidence>
<dbReference type="OrthoDB" id="8617719at2"/>
<dbReference type="InterPro" id="IPR003615">
    <property type="entry name" value="HNH_nuc"/>
</dbReference>
<dbReference type="CDD" id="cd00085">
    <property type="entry name" value="HNHc"/>
    <property type="match status" value="1"/>
</dbReference>
<evidence type="ECO:0000313" key="2">
    <source>
        <dbReference type="EMBL" id="CZB15175.1"/>
    </source>
</evidence>
<dbReference type="InterPro" id="IPR013467">
    <property type="entry name" value="HNH78-like"/>
</dbReference>
<reference evidence="3" key="1">
    <citation type="submission" date="2016-02" db="EMBL/GenBank/DDBJ databases">
        <authorList>
            <person name="liu f."/>
        </authorList>
    </citation>
    <scope>NUCLEOTIDE SEQUENCE [LARGE SCALE GENOMIC DNA]</scope>
</reference>
<dbReference type="EMBL" id="FITM01000068">
    <property type="protein sequence ID" value="CZB15175.1"/>
    <property type="molecule type" value="Genomic_DNA"/>
</dbReference>
<gene>
    <name evidence="2" type="ORF">FLM9_584</name>
</gene>
<dbReference type="Proteomes" id="UP000182631">
    <property type="component" value="Unassembled WGS sequence"/>
</dbReference>
<protein>
    <recommendedName>
        <fullName evidence="4">TIGR02646 family protein</fullName>
    </recommendedName>
</protein>
<organism evidence="2 3">
    <name type="scientific">Candidatus Synechococcus spongiarum</name>
    <dbReference type="NCBI Taxonomy" id="431041"/>
    <lineage>
        <taxon>Bacteria</taxon>
        <taxon>Bacillati</taxon>
        <taxon>Cyanobacteriota</taxon>
        <taxon>Cyanophyceae</taxon>
        <taxon>Synechococcales</taxon>
        <taxon>Synechococcaceae</taxon>
        <taxon>Synechococcus</taxon>
    </lineage>
</organism>
<dbReference type="NCBIfam" id="TIGR02646">
    <property type="entry name" value="retron system putative HNH endonuclease"/>
    <property type="match status" value="1"/>
</dbReference>
<sequence length="250" mass="28090">MKPIRKLDEASNGLKGLKDYLVGDGEQANWEGFRSHQGGKAYRKLVRALCYVQHGLCGYCEINIIPEDKQVEHVKPRSCDKAGELKPDNMMLCCQGGTTPSTNDNARKRKPIKGNRSFGEAKGNSIDPQFIDPRDLPPLPSLVRVDDEGKISADKDACTDAEIDVNRVEKTIQILGLNVARLRSARKQQWATLHTTSEDHFNNRQVMEEAARMQLLPGEDGRLPPFFSTSRSYFGPVAERILAEEPREWI</sequence>
<proteinExistence type="predicted"/>
<dbReference type="Gene3D" id="1.10.30.50">
    <property type="match status" value="1"/>
</dbReference>
<name>A0A170T6Q2_9SYNE</name>
<dbReference type="RefSeq" id="WP_074457126.1">
    <property type="nucleotide sequence ID" value="NZ_FITM01000068.1"/>
</dbReference>
<feature type="region of interest" description="Disordered" evidence="1">
    <location>
        <begin position="97"/>
        <end position="133"/>
    </location>
</feature>
<evidence type="ECO:0000313" key="3">
    <source>
        <dbReference type="Proteomes" id="UP000182631"/>
    </source>
</evidence>
<evidence type="ECO:0008006" key="4">
    <source>
        <dbReference type="Google" id="ProtNLM"/>
    </source>
</evidence>
<accession>A0A170T6Q2</accession>